<evidence type="ECO:0000313" key="15">
    <source>
        <dbReference type="Proteomes" id="UP000295247"/>
    </source>
</evidence>
<sequence>MSTSPLYPLWLRAWHWYNAALFLALMVSGVSMHYAGTDWLLGFNQAVAIHNVSGTLLALGWIAFVLANLKSDNGRHYLPRPRGLVRDLWVQARYYAYGIFRDEPHPFHAGPAAKFNVLQQLSYLGAMYLLMPLLILSGLGFLLSPLLPETLLGISTLWLVAMTHVLTSYLLVLFLLVHVYIITIGDSLTANLRAMLTGEHGTSDDTQETDRHAS</sequence>
<dbReference type="AlphaFoldDB" id="A0A4R4A4P6"/>
<keyword evidence="7" id="KW-0479">Metal-binding</keyword>
<reference evidence="14 15" key="1">
    <citation type="submission" date="2019-03" db="EMBL/GenBank/DDBJ databases">
        <title>Genomic Encyclopedia of Type Strains, Phase IV (KMG-IV): sequencing the most valuable type-strain genomes for metagenomic binning, comparative biology and taxonomic classification.</title>
        <authorList>
            <person name="Goeker M."/>
        </authorList>
    </citation>
    <scope>NUCLEOTIDE SEQUENCE [LARGE SCALE GENOMIC DNA]</scope>
    <source>
        <strain evidence="14 15">DSM 203</strain>
    </source>
</reference>
<keyword evidence="6 12" id="KW-0812">Transmembrane</keyword>
<evidence type="ECO:0000256" key="1">
    <source>
        <dbReference type="ARBA" id="ARBA00004651"/>
    </source>
</evidence>
<feature type="transmembrane region" description="Helical" evidence="12">
    <location>
        <begin position="16"/>
        <end position="35"/>
    </location>
</feature>
<feature type="domain" description="Cytochrome b561 bacterial/Ni-hydrogenase" evidence="13">
    <location>
        <begin position="7"/>
        <end position="198"/>
    </location>
</feature>
<evidence type="ECO:0000256" key="10">
    <source>
        <dbReference type="ARBA" id="ARBA00023004"/>
    </source>
</evidence>
<keyword evidence="10" id="KW-0408">Iron</keyword>
<feature type="transmembrane region" description="Helical" evidence="12">
    <location>
        <begin position="123"/>
        <end position="144"/>
    </location>
</feature>
<evidence type="ECO:0000256" key="11">
    <source>
        <dbReference type="ARBA" id="ARBA00023136"/>
    </source>
</evidence>
<evidence type="ECO:0000259" key="13">
    <source>
        <dbReference type="Pfam" id="PF01292"/>
    </source>
</evidence>
<name>A0A4R4A4P6_MARGR</name>
<evidence type="ECO:0000256" key="3">
    <source>
        <dbReference type="ARBA" id="ARBA00022448"/>
    </source>
</evidence>
<keyword evidence="11 12" id="KW-0472">Membrane</keyword>
<evidence type="ECO:0000256" key="7">
    <source>
        <dbReference type="ARBA" id="ARBA00022723"/>
    </source>
</evidence>
<evidence type="ECO:0000256" key="9">
    <source>
        <dbReference type="ARBA" id="ARBA00022989"/>
    </source>
</evidence>
<proteinExistence type="inferred from homology"/>
<dbReference type="RefSeq" id="WP_123141696.1">
    <property type="nucleotide sequence ID" value="NZ_JAKEDQ010000028.1"/>
</dbReference>
<dbReference type="GO" id="GO:0022904">
    <property type="term" value="P:respiratory electron transport chain"/>
    <property type="evidence" value="ECO:0007669"/>
    <property type="project" value="InterPro"/>
</dbReference>
<dbReference type="PANTHER" id="PTHR30485:SF1">
    <property type="entry name" value="CYTOCHROME YDHU-RELATED"/>
    <property type="match status" value="1"/>
</dbReference>
<dbReference type="Proteomes" id="UP000295247">
    <property type="component" value="Unassembled WGS sequence"/>
</dbReference>
<dbReference type="InterPro" id="IPR016174">
    <property type="entry name" value="Di-haem_cyt_TM"/>
</dbReference>
<keyword evidence="4" id="KW-1003">Cell membrane</keyword>
<dbReference type="Pfam" id="PF01292">
    <property type="entry name" value="Ni_hydr_CYTB"/>
    <property type="match status" value="1"/>
</dbReference>
<accession>A0A4R4A4P6</accession>
<keyword evidence="5" id="KW-0349">Heme</keyword>
<feature type="transmembrane region" description="Helical" evidence="12">
    <location>
        <begin position="47"/>
        <end position="69"/>
    </location>
</feature>
<dbReference type="GO" id="GO:0020037">
    <property type="term" value="F:heme binding"/>
    <property type="evidence" value="ECO:0007669"/>
    <property type="project" value="TreeGrafter"/>
</dbReference>
<dbReference type="GO" id="GO:0005506">
    <property type="term" value="F:iron ion binding"/>
    <property type="evidence" value="ECO:0007669"/>
    <property type="project" value="InterPro"/>
</dbReference>
<protein>
    <submittedName>
        <fullName evidence="14">Thiosulfate reductase cytochrome b subunit</fullName>
    </submittedName>
</protein>
<dbReference type="GO" id="GO:0005886">
    <property type="term" value="C:plasma membrane"/>
    <property type="evidence" value="ECO:0007669"/>
    <property type="project" value="UniProtKB-SubCell"/>
</dbReference>
<evidence type="ECO:0000256" key="8">
    <source>
        <dbReference type="ARBA" id="ARBA00022982"/>
    </source>
</evidence>
<dbReference type="SUPFAM" id="SSF81342">
    <property type="entry name" value="Transmembrane di-heme cytochromes"/>
    <property type="match status" value="1"/>
</dbReference>
<evidence type="ECO:0000256" key="4">
    <source>
        <dbReference type="ARBA" id="ARBA00022475"/>
    </source>
</evidence>
<gene>
    <name evidence="14" type="ORF">EDC29_1166</name>
</gene>
<comment type="similarity">
    <text evidence="2">Belongs to the HupC/HyaC/HydC family.</text>
</comment>
<keyword evidence="3" id="KW-0813">Transport</keyword>
<dbReference type="Gene3D" id="1.20.950.20">
    <property type="entry name" value="Transmembrane di-heme cytochromes, Chain C"/>
    <property type="match status" value="1"/>
</dbReference>
<dbReference type="PANTHER" id="PTHR30485">
    <property type="entry name" value="NI/FE-HYDROGENASE 1 B-TYPE CYTOCHROME SUBUNIT"/>
    <property type="match status" value="1"/>
</dbReference>
<evidence type="ECO:0000313" key="14">
    <source>
        <dbReference type="EMBL" id="TCW33168.1"/>
    </source>
</evidence>
<keyword evidence="8" id="KW-0249">Electron transport</keyword>
<organism evidence="14 15">
    <name type="scientific">Marichromatium gracile</name>
    <name type="common">Chromatium gracile</name>
    <dbReference type="NCBI Taxonomy" id="1048"/>
    <lineage>
        <taxon>Bacteria</taxon>
        <taxon>Pseudomonadati</taxon>
        <taxon>Pseudomonadota</taxon>
        <taxon>Gammaproteobacteria</taxon>
        <taxon>Chromatiales</taxon>
        <taxon>Chromatiaceae</taxon>
        <taxon>Marichromatium</taxon>
    </lineage>
</organism>
<keyword evidence="9 12" id="KW-1133">Transmembrane helix</keyword>
<dbReference type="InterPro" id="IPR051542">
    <property type="entry name" value="Hydrogenase_cytochrome"/>
</dbReference>
<evidence type="ECO:0000256" key="6">
    <source>
        <dbReference type="ARBA" id="ARBA00022692"/>
    </source>
</evidence>
<comment type="caution">
    <text evidence="14">The sequence shown here is derived from an EMBL/GenBank/DDBJ whole genome shotgun (WGS) entry which is preliminary data.</text>
</comment>
<dbReference type="EMBL" id="SMDC01000016">
    <property type="protein sequence ID" value="TCW33168.1"/>
    <property type="molecule type" value="Genomic_DNA"/>
</dbReference>
<dbReference type="PRINTS" id="PR00161">
    <property type="entry name" value="NIHGNASECYTB"/>
</dbReference>
<comment type="subcellular location">
    <subcellularLocation>
        <location evidence="1">Cell membrane</location>
        <topology evidence="1">Multi-pass membrane protein</topology>
    </subcellularLocation>
</comment>
<evidence type="ECO:0000256" key="12">
    <source>
        <dbReference type="SAM" id="Phobius"/>
    </source>
</evidence>
<feature type="transmembrane region" description="Helical" evidence="12">
    <location>
        <begin position="156"/>
        <end position="183"/>
    </location>
</feature>
<evidence type="ECO:0000256" key="5">
    <source>
        <dbReference type="ARBA" id="ARBA00022617"/>
    </source>
</evidence>
<dbReference type="InterPro" id="IPR011577">
    <property type="entry name" value="Cyt_b561_bac/Ni-Hgenase"/>
</dbReference>
<dbReference type="GO" id="GO:0009055">
    <property type="term" value="F:electron transfer activity"/>
    <property type="evidence" value="ECO:0007669"/>
    <property type="project" value="InterPro"/>
</dbReference>
<evidence type="ECO:0000256" key="2">
    <source>
        <dbReference type="ARBA" id="ARBA00008622"/>
    </source>
</evidence>
<dbReference type="InterPro" id="IPR000516">
    <property type="entry name" value="Ni-dep_Hydgase_cyt-B"/>
</dbReference>